<dbReference type="Proteomes" id="UP000463470">
    <property type="component" value="Unassembled WGS sequence"/>
</dbReference>
<dbReference type="PANTHER" id="PTHR36565:SF1">
    <property type="entry name" value="UPF0332 PROTEIN TM_1000"/>
    <property type="match status" value="1"/>
</dbReference>
<dbReference type="RefSeq" id="WP_161259731.1">
    <property type="nucleotide sequence ID" value="NZ_WXEY01000028.1"/>
</dbReference>
<dbReference type="PANTHER" id="PTHR36565">
    <property type="entry name" value="UPF0332 PROTEIN TM_1000"/>
    <property type="match status" value="1"/>
</dbReference>
<evidence type="ECO:0000313" key="3">
    <source>
        <dbReference type="EMBL" id="MZP31211.1"/>
    </source>
</evidence>
<reference evidence="3 4" key="1">
    <citation type="submission" date="2020-01" db="EMBL/GenBank/DDBJ databases">
        <title>Whole-genome sequence of Heliobacterium undosum DSM 13378.</title>
        <authorList>
            <person name="Kyndt J.A."/>
            <person name="Meyer T.E."/>
        </authorList>
    </citation>
    <scope>NUCLEOTIDE SEQUENCE [LARGE SCALE GENOMIC DNA]</scope>
    <source>
        <strain evidence="3 4">DSM 13378</strain>
    </source>
</reference>
<evidence type="ECO:0000259" key="2">
    <source>
        <dbReference type="Pfam" id="PF05168"/>
    </source>
</evidence>
<protein>
    <submittedName>
        <fullName evidence="3">HEPN domain-containing protein</fullName>
    </submittedName>
</protein>
<accession>A0A845LE70</accession>
<dbReference type="Gene3D" id="1.20.120.330">
    <property type="entry name" value="Nucleotidyltransferases domain 2"/>
    <property type="match status" value="1"/>
</dbReference>
<dbReference type="InterPro" id="IPR007842">
    <property type="entry name" value="HEPN_dom"/>
</dbReference>
<evidence type="ECO:0000256" key="1">
    <source>
        <dbReference type="ARBA" id="ARBA00038248"/>
    </source>
</evidence>
<sequence length="155" mass="17702">MSLTEQEKRELALWWKDKAKENLLTAKSDLDAGRLGNAMRAMYYSAFNAVRSALAISGRDDLGQKHTAVRAALNRDFIKTGIIESKYGKIYEYLFNARQKADYKALTIFEPQATKIAFRETVRFVQVFEKVVDAYLSGQEPSKLLQTQRDDGPDR</sequence>
<dbReference type="AlphaFoldDB" id="A0A845LE70"/>
<keyword evidence="4" id="KW-1185">Reference proteome</keyword>
<dbReference type="EMBL" id="WXEY01000028">
    <property type="protein sequence ID" value="MZP31211.1"/>
    <property type="molecule type" value="Genomic_DNA"/>
</dbReference>
<evidence type="ECO:0000313" key="4">
    <source>
        <dbReference type="Proteomes" id="UP000463470"/>
    </source>
</evidence>
<name>A0A845LE70_9FIRM</name>
<organism evidence="3 4">
    <name type="scientific">Heliomicrobium undosum</name>
    <dbReference type="NCBI Taxonomy" id="121734"/>
    <lineage>
        <taxon>Bacteria</taxon>
        <taxon>Bacillati</taxon>
        <taxon>Bacillota</taxon>
        <taxon>Clostridia</taxon>
        <taxon>Eubacteriales</taxon>
        <taxon>Heliobacteriaceae</taxon>
        <taxon>Heliomicrobium</taxon>
    </lineage>
</organism>
<comment type="caution">
    <text evidence="3">The sequence shown here is derived from an EMBL/GenBank/DDBJ whole genome shotgun (WGS) entry which is preliminary data.</text>
</comment>
<proteinExistence type="inferred from homology"/>
<comment type="similarity">
    <text evidence="1">Belongs to the UPF0332 family.</text>
</comment>
<gene>
    <name evidence="3" type="ORF">GTO91_16000</name>
</gene>
<feature type="domain" description="HEPN" evidence="2">
    <location>
        <begin position="13"/>
        <end position="128"/>
    </location>
</feature>
<dbReference type="Pfam" id="PF05168">
    <property type="entry name" value="HEPN"/>
    <property type="match status" value="1"/>
</dbReference>
<dbReference type="OrthoDB" id="1684393at2"/>
<dbReference type="InterPro" id="IPR052226">
    <property type="entry name" value="UPF0332_toxin"/>
</dbReference>